<feature type="active site" description="Nucleophile" evidence="5">
    <location>
        <position position="56"/>
    </location>
</feature>
<reference evidence="8 9" key="1">
    <citation type="submission" date="2018-04" db="EMBL/GenBank/DDBJ databases">
        <title>Pedobacter chongqingensis sp. nov., isolated from a rottenly hemp rope.</title>
        <authorList>
            <person name="Cai Y."/>
        </authorList>
    </citation>
    <scope>NUCLEOTIDE SEQUENCE [LARGE SCALE GENOMIC DNA]</scope>
    <source>
        <strain evidence="8 9">FJ4-8</strain>
    </source>
</reference>
<evidence type="ECO:0000259" key="6">
    <source>
        <dbReference type="Pfam" id="PF01509"/>
    </source>
</evidence>
<organism evidence="8 9">
    <name type="scientific">Pararcticibacter amylolyticus</name>
    <dbReference type="NCBI Taxonomy" id="2173175"/>
    <lineage>
        <taxon>Bacteria</taxon>
        <taxon>Pseudomonadati</taxon>
        <taxon>Bacteroidota</taxon>
        <taxon>Sphingobacteriia</taxon>
        <taxon>Sphingobacteriales</taxon>
        <taxon>Sphingobacteriaceae</taxon>
        <taxon>Pararcticibacter</taxon>
    </lineage>
</organism>
<evidence type="ECO:0000256" key="4">
    <source>
        <dbReference type="ARBA" id="ARBA00023235"/>
    </source>
</evidence>
<evidence type="ECO:0000256" key="5">
    <source>
        <dbReference type="HAMAP-Rule" id="MF_01080"/>
    </source>
</evidence>
<gene>
    <name evidence="5 8" type="primary">truB</name>
    <name evidence="8" type="ORF">DDR33_20880</name>
</gene>
<dbReference type="GO" id="GO:0160148">
    <property type="term" value="F:tRNA pseudouridine(55) synthase activity"/>
    <property type="evidence" value="ECO:0007669"/>
    <property type="project" value="UniProtKB-EC"/>
</dbReference>
<dbReference type="PANTHER" id="PTHR13767">
    <property type="entry name" value="TRNA-PSEUDOURIDINE SYNTHASE"/>
    <property type="match status" value="1"/>
</dbReference>
<comment type="catalytic activity">
    <reaction evidence="1 5">
        <text>uridine(55) in tRNA = pseudouridine(55) in tRNA</text>
        <dbReference type="Rhea" id="RHEA:42532"/>
        <dbReference type="Rhea" id="RHEA-COMP:10101"/>
        <dbReference type="Rhea" id="RHEA-COMP:10102"/>
        <dbReference type="ChEBI" id="CHEBI:65314"/>
        <dbReference type="ChEBI" id="CHEBI:65315"/>
        <dbReference type="EC" id="5.4.99.25"/>
    </reaction>
</comment>
<dbReference type="InterPro" id="IPR014780">
    <property type="entry name" value="tRNA_psdUridine_synth_TruB"/>
</dbReference>
<evidence type="ECO:0000256" key="1">
    <source>
        <dbReference type="ARBA" id="ARBA00000385"/>
    </source>
</evidence>
<evidence type="ECO:0000259" key="7">
    <source>
        <dbReference type="Pfam" id="PF16198"/>
    </source>
</evidence>
<dbReference type="GO" id="GO:0003723">
    <property type="term" value="F:RNA binding"/>
    <property type="evidence" value="ECO:0007669"/>
    <property type="project" value="InterPro"/>
</dbReference>
<dbReference type="InterPro" id="IPR020103">
    <property type="entry name" value="PsdUridine_synth_cat_dom_sf"/>
</dbReference>
<comment type="function">
    <text evidence="5">Responsible for synthesis of pseudouridine from uracil-55 in the psi GC loop of transfer RNAs.</text>
</comment>
<dbReference type="CDD" id="cd02573">
    <property type="entry name" value="PseudoU_synth_EcTruB"/>
    <property type="match status" value="1"/>
</dbReference>
<comment type="similarity">
    <text evidence="2 5">Belongs to the pseudouridine synthase TruB family. Type 1 subfamily.</text>
</comment>
<dbReference type="InterPro" id="IPR002501">
    <property type="entry name" value="PsdUridine_synth_N"/>
</dbReference>
<keyword evidence="3 5" id="KW-0819">tRNA processing</keyword>
<dbReference type="Pfam" id="PF01509">
    <property type="entry name" value="TruB_N"/>
    <property type="match status" value="1"/>
</dbReference>
<protein>
    <recommendedName>
        <fullName evidence="5">tRNA pseudouridine synthase B</fullName>
        <ecNumber evidence="5">5.4.99.25</ecNumber>
    </recommendedName>
    <alternativeName>
        <fullName evidence="5">tRNA pseudouridine(55) synthase</fullName>
        <shortName evidence="5">Psi55 synthase</shortName>
    </alternativeName>
    <alternativeName>
        <fullName evidence="5">tRNA pseudouridylate synthase</fullName>
    </alternativeName>
    <alternativeName>
        <fullName evidence="5">tRNA-uridine isomerase</fullName>
    </alternativeName>
</protein>
<dbReference type="GO" id="GO:0031119">
    <property type="term" value="P:tRNA pseudouridine synthesis"/>
    <property type="evidence" value="ECO:0007669"/>
    <property type="project" value="UniProtKB-UniRule"/>
</dbReference>
<dbReference type="HAMAP" id="MF_01080">
    <property type="entry name" value="TruB_bact"/>
    <property type="match status" value="1"/>
</dbReference>
<proteinExistence type="inferred from homology"/>
<dbReference type="Proteomes" id="UP000245647">
    <property type="component" value="Unassembled WGS sequence"/>
</dbReference>
<dbReference type="EC" id="5.4.99.25" evidence="5"/>
<evidence type="ECO:0000256" key="2">
    <source>
        <dbReference type="ARBA" id="ARBA00005642"/>
    </source>
</evidence>
<dbReference type="PANTHER" id="PTHR13767:SF2">
    <property type="entry name" value="PSEUDOURIDYLATE SYNTHASE TRUB1"/>
    <property type="match status" value="1"/>
</dbReference>
<name>A0A2U2PBF2_9SPHI</name>
<dbReference type="RefSeq" id="WP_109417745.1">
    <property type="nucleotide sequence ID" value="NZ_QEAS01000021.1"/>
</dbReference>
<evidence type="ECO:0000256" key="3">
    <source>
        <dbReference type="ARBA" id="ARBA00022694"/>
    </source>
</evidence>
<dbReference type="Gene3D" id="3.30.2350.10">
    <property type="entry name" value="Pseudouridine synthase"/>
    <property type="match status" value="1"/>
</dbReference>
<dbReference type="AlphaFoldDB" id="A0A2U2PBF2"/>
<dbReference type="InterPro" id="IPR032819">
    <property type="entry name" value="TruB_C"/>
</dbReference>
<dbReference type="EMBL" id="QEAS01000021">
    <property type="protein sequence ID" value="PWG78683.1"/>
    <property type="molecule type" value="Genomic_DNA"/>
</dbReference>
<dbReference type="Pfam" id="PF16198">
    <property type="entry name" value="TruB_C_2"/>
    <property type="match status" value="1"/>
</dbReference>
<dbReference type="SUPFAM" id="SSF55120">
    <property type="entry name" value="Pseudouridine synthase"/>
    <property type="match status" value="1"/>
</dbReference>
<evidence type="ECO:0000313" key="8">
    <source>
        <dbReference type="EMBL" id="PWG78683.1"/>
    </source>
</evidence>
<dbReference type="GO" id="GO:1990481">
    <property type="term" value="P:mRNA pseudouridine synthesis"/>
    <property type="evidence" value="ECO:0007669"/>
    <property type="project" value="TreeGrafter"/>
</dbReference>
<feature type="domain" description="Pseudouridine synthase II N-terminal" evidence="6">
    <location>
        <begin position="48"/>
        <end position="189"/>
    </location>
</feature>
<accession>A0A2U2PBF2</accession>
<keyword evidence="4 5" id="KW-0413">Isomerase</keyword>
<keyword evidence="9" id="KW-1185">Reference proteome</keyword>
<feature type="domain" description="tRNA pseudouridylate synthase B C-terminal" evidence="7">
    <location>
        <begin position="190"/>
        <end position="238"/>
    </location>
</feature>
<sequence>MDTEEKTKEFPQFNFPEGELLLVNKPYRWTSFDVVSKIRNAFKPLKLKVGHAGTLDPLATGLLIICTGKLTKKIDEYQAQEKEYTGTMVLGATTPSYDLETEIDARFDTAHLREEDIQAACKSFIGEIQQYPPAHSAVKVEGERLYQKARRGEAVELRARTVTISVFEITAINFPEVEFRVVCSKGTYIRSLIHDFGKALGNGAYLSRLRRTRSGDFRCDQAWEVMELVRHIRSLKDTEQEMKED</sequence>
<evidence type="ECO:0000313" key="9">
    <source>
        <dbReference type="Proteomes" id="UP000245647"/>
    </source>
</evidence>
<dbReference type="NCBIfam" id="TIGR00431">
    <property type="entry name" value="TruB"/>
    <property type="match status" value="1"/>
</dbReference>
<dbReference type="OrthoDB" id="9802309at2"/>
<comment type="caution">
    <text evidence="8">The sequence shown here is derived from an EMBL/GenBank/DDBJ whole genome shotgun (WGS) entry which is preliminary data.</text>
</comment>